<keyword evidence="2" id="KW-0813">Transport</keyword>
<evidence type="ECO:0000256" key="2">
    <source>
        <dbReference type="ARBA" id="ARBA00022448"/>
    </source>
</evidence>
<dbReference type="Pfam" id="PF02653">
    <property type="entry name" value="BPD_transp_2"/>
    <property type="match status" value="1"/>
</dbReference>
<dbReference type="EMBL" id="JACOGA010000018">
    <property type="protein sequence ID" value="MBC3875429.1"/>
    <property type="molecule type" value="Genomic_DNA"/>
</dbReference>
<keyword evidence="4 9" id="KW-0812">Transmembrane</keyword>
<feature type="transmembrane region" description="Helical" evidence="9">
    <location>
        <begin position="137"/>
        <end position="159"/>
    </location>
</feature>
<keyword evidence="6 9" id="KW-1133">Transmembrane helix</keyword>
<keyword evidence="3" id="KW-1003">Cell membrane</keyword>
<evidence type="ECO:0000256" key="4">
    <source>
        <dbReference type="ARBA" id="ARBA00022692"/>
    </source>
</evidence>
<dbReference type="InterPro" id="IPR001851">
    <property type="entry name" value="ABC_transp_permease"/>
</dbReference>
<evidence type="ECO:0000256" key="6">
    <source>
        <dbReference type="ARBA" id="ARBA00022989"/>
    </source>
</evidence>
<feature type="transmembrane region" description="Helical" evidence="9">
    <location>
        <begin position="217"/>
        <end position="234"/>
    </location>
</feature>
<sequence>MEFFLINLLNGLSYGLLLFMLSAGLTLIFSMLGVLNFAHASFYMLGAYLGYSFSGLWGYWYGLLIAPIITACLGMLVERFALRRLHVQGQLAELLFTFGLAYVMLEIVQLIWGKLAIPYRIPDALQGTLFTVYSSPFTIYRGFVAVLALAMLGLMYLVLGRTRIGLVIQAALTQPRMVEALGHNVPRIFMWIFGLGCGLAGLAGAVGGNLLVTEPGMAANVGSIIFVVIVLGGIGSLSGSFLASMLIALLQTFAVTSDLSLLDVFKPFLSAPLAADNVGTFGLSGLLNLRLSQMAPVLPFIILLLMLIWRPHGLFGTKSEVN</sequence>
<evidence type="ECO:0000256" key="5">
    <source>
        <dbReference type="ARBA" id="ARBA00022970"/>
    </source>
</evidence>
<dbReference type="InterPro" id="IPR052157">
    <property type="entry name" value="BCAA_transport_permease"/>
</dbReference>
<evidence type="ECO:0000313" key="11">
    <source>
        <dbReference type="Proteomes" id="UP000624279"/>
    </source>
</evidence>
<feature type="transmembrane region" description="Helical" evidence="9">
    <location>
        <begin position="291"/>
        <end position="309"/>
    </location>
</feature>
<dbReference type="CDD" id="cd06582">
    <property type="entry name" value="TM_PBP1_LivH_like"/>
    <property type="match status" value="1"/>
</dbReference>
<dbReference type="PANTHER" id="PTHR11795">
    <property type="entry name" value="BRANCHED-CHAIN AMINO ACID TRANSPORT SYSTEM PERMEASE PROTEIN LIVH"/>
    <property type="match status" value="1"/>
</dbReference>
<comment type="similarity">
    <text evidence="8">Belongs to the binding-protein-dependent transport system permease family. LivHM subfamily.</text>
</comment>
<feature type="transmembrane region" description="Helical" evidence="9">
    <location>
        <begin position="12"/>
        <end position="38"/>
    </location>
</feature>
<protein>
    <submittedName>
        <fullName evidence="10">Branched-chain amino acid ABC transporter permease</fullName>
    </submittedName>
</protein>
<name>A0ABR6YFT8_9BURK</name>
<feature type="transmembrane region" description="Helical" evidence="9">
    <location>
        <begin position="94"/>
        <end position="117"/>
    </location>
</feature>
<feature type="transmembrane region" description="Helical" evidence="9">
    <location>
        <begin position="58"/>
        <end position="82"/>
    </location>
</feature>
<keyword evidence="11" id="KW-1185">Reference proteome</keyword>
<dbReference type="Proteomes" id="UP000624279">
    <property type="component" value="Unassembled WGS sequence"/>
</dbReference>
<comment type="subcellular location">
    <subcellularLocation>
        <location evidence="1">Cell membrane</location>
        <topology evidence="1">Multi-pass membrane protein</topology>
    </subcellularLocation>
</comment>
<reference evidence="10 11" key="1">
    <citation type="submission" date="2020-08" db="EMBL/GenBank/DDBJ databases">
        <title>Novel species isolated from subtropical streams in China.</title>
        <authorList>
            <person name="Lu H."/>
        </authorList>
    </citation>
    <scope>NUCLEOTIDE SEQUENCE [LARGE SCALE GENOMIC DNA]</scope>
    <source>
        <strain evidence="10 11">LX15W</strain>
    </source>
</reference>
<evidence type="ECO:0000256" key="1">
    <source>
        <dbReference type="ARBA" id="ARBA00004651"/>
    </source>
</evidence>
<comment type="caution">
    <text evidence="10">The sequence shown here is derived from an EMBL/GenBank/DDBJ whole genome shotgun (WGS) entry which is preliminary data.</text>
</comment>
<evidence type="ECO:0000256" key="3">
    <source>
        <dbReference type="ARBA" id="ARBA00022475"/>
    </source>
</evidence>
<accession>A0ABR6YFT8</accession>
<feature type="transmembrane region" description="Helical" evidence="9">
    <location>
        <begin position="188"/>
        <end position="211"/>
    </location>
</feature>
<evidence type="ECO:0000313" key="10">
    <source>
        <dbReference type="EMBL" id="MBC3875429.1"/>
    </source>
</evidence>
<dbReference type="PANTHER" id="PTHR11795:SF442">
    <property type="entry name" value="ABC TRANSPORTER ATP-BINDING PROTEIN"/>
    <property type="match status" value="1"/>
</dbReference>
<dbReference type="RefSeq" id="WP_186943392.1">
    <property type="nucleotide sequence ID" value="NZ_JACOGA010000018.1"/>
</dbReference>
<evidence type="ECO:0000256" key="9">
    <source>
        <dbReference type="SAM" id="Phobius"/>
    </source>
</evidence>
<gene>
    <name evidence="10" type="ORF">H8K55_17705</name>
</gene>
<keyword evidence="7 9" id="KW-0472">Membrane</keyword>
<evidence type="ECO:0000256" key="7">
    <source>
        <dbReference type="ARBA" id="ARBA00023136"/>
    </source>
</evidence>
<keyword evidence="5" id="KW-0029">Amino-acid transport</keyword>
<evidence type="ECO:0000256" key="8">
    <source>
        <dbReference type="ARBA" id="ARBA00037998"/>
    </source>
</evidence>
<proteinExistence type="inferred from homology"/>
<organism evidence="10 11">
    <name type="scientific">Undibacterium flavidum</name>
    <dbReference type="NCBI Taxonomy" id="2762297"/>
    <lineage>
        <taxon>Bacteria</taxon>
        <taxon>Pseudomonadati</taxon>
        <taxon>Pseudomonadota</taxon>
        <taxon>Betaproteobacteria</taxon>
        <taxon>Burkholderiales</taxon>
        <taxon>Oxalobacteraceae</taxon>
        <taxon>Undibacterium</taxon>
    </lineage>
</organism>